<keyword evidence="3" id="KW-1185">Reference proteome</keyword>
<organism evidence="2 3">
    <name type="scientific">Gossypium australe</name>
    <dbReference type="NCBI Taxonomy" id="47621"/>
    <lineage>
        <taxon>Eukaryota</taxon>
        <taxon>Viridiplantae</taxon>
        <taxon>Streptophyta</taxon>
        <taxon>Embryophyta</taxon>
        <taxon>Tracheophyta</taxon>
        <taxon>Spermatophyta</taxon>
        <taxon>Magnoliopsida</taxon>
        <taxon>eudicotyledons</taxon>
        <taxon>Gunneridae</taxon>
        <taxon>Pentapetalae</taxon>
        <taxon>rosids</taxon>
        <taxon>malvids</taxon>
        <taxon>Malvales</taxon>
        <taxon>Malvaceae</taxon>
        <taxon>Malvoideae</taxon>
        <taxon>Gossypium</taxon>
    </lineage>
</organism>
<dbReference type="EMBL" id="SMMG02000001">
    <property type="protein sequence ID" value="KAA3486715.1"/>
    <property type="molecule type" value="Genomic_DNA"/>
</dbReference>
<comment type="caution">
    <text evidence="2">The sequence shown here is derived from an EMBL/GenBank/DDBJ whole genome shotgun (WGS) entry which is preliminary data.</text>
</comment>
<dbReference type="OrthoDB" id="2919534at2759"/>
<dbReference type="PANTHER" id="PTHR32108">
    <property type="entry name" value="DNA-DIRECTED RNA POLYMERASE SUBUNIT ALPHA"/>
    <property type="match status" value="1"/>
</dbReference>
<proteinExistence type="predicted"/>
<evidence type="ECO:0008006" key="4">
    <source>
        <dbReference type="Google" id="ProtNLM"/>
    </source>
</evidence>
<evidence type="ECO:0000256" key="1">
    <source>
        <dbReference type="SAM" id="MobiDB-lite"/>
    </source>
</evidence>
<dbReference type="AlphaFoldDB" id="A0A5B6X142"/>
<evidence type="ECO:0000313" key="2">
    <source>
        <dbReference type="EMBL" id="KAA3486715.1"/>
    </source>
</evidence>
<reference evidence="3" key="1">
    <citation type="journal article" date="2019" name="Plant Biotechnol. J.">
        <title>Genome sequencing of the Australian wild diploid species Gossypium australe highlights disease resistance and delayed gland morphogenesis.</title>
        <authorList>
            <person name="Cai Y."/>
            <person name="Cai X."/>
            <person name="Wang Q."/>
            <person name="Wang P."/>
            <person name="Zhang Y."/>
            <person name="Cai C."/>
            <person name="Xu Y."/>
            <person name="Wang K."/>
            <person name="Zhou Z."/>
            <person name="Wang C."/>
            <person name="Geng S."/>
            <person name="Li B."/>
            <person name="Dong Q."/>
            <person name="Hou Y."/>
            <person name="Wang H."/>
            <person name="Ai P."/>
            <person name="Liu Z."/>
            <person name="Yi F."/>
            <person name="Sun M."/>
            <person name="An G."/>
            <person name="Cheng J."/>
            <person name="Zhang Y."/>
            <person name="Shi Q."/>
            <person name="Xie Y."/>
            <person name="Shi X."/>
            <person name="Chang Y."/>
            <person name="Huang F."/>
            <person name="Chen Y."/>
            <person name="Hong S."/>
            <person name="Mi L."/>
            <person name="Sun Q."/>
            <person name="Zhang L."/>
            <person name="Zhou B."/>
            <person name="Peng R."/>
            <person name="Zhang X."/>
            <person name="Liu F."/>
        </authorList>
    </citation>
    <scope>NUCLEOTIDE SEQUENCE [LARGE SCALE GENOMIC DNA]</scope>
    <source>
        <strain evidence="3">cv. PA1801</strain>
    </source>
</reference>
<feature type="region of interest" description="Disordered" evidence="1">
    <location>
        <begin position="350"/>
        <end position="396"/>
    </location>
</feature>
<feature type="compositionally biased region" description="Polar residues" evidence="1">
    <location>
        <begin position="205"/>
        <end position="217"/>
    </location>
</feature>
<protein>
    <recommendedName>
        <fullName evidence="4">G-patch domain-containing protein</fullName>
    </recommendedName>
</protein>
<dbReference type="Proteomes" id="UP000325315">
    <property type="component" value="Unassembled WGS sequence"/>
</dbReference>
<feature type="compositionally biased region" description="Basic and acidic residues" evidence="1">
    <location>
        <begin position="365"/>
        <end position="378"/>
    </location>
</feature>
<evidence type="ECO:0000313" key="3">
    <source>
        <dbReference type="Proteomes" id="UP000325315"/>
    </source>
</evidence>
<sequence>MKQYSHVTDMTPNRITVQNMEKKANEGFRQYTKRWMEIAIQVQPPLLEKKTTMLFINTLKAPFITHMLGSTTKSFSDIVMTGEMIENTIKSGKIEVKESNKRMATMKKENEVNNTSMGYSKSINISQPKIVTTGHQGSSRKESGTRQNTEKLQFTPIPMTYKELYQRITGHSIENCLAFKKLVEKFISMGIVELDDTPNADNPLPNHTNNGVNAISESSERRIKASIAEVKTPLRLVWKEMVKRRLVVTEESWKVDKLLNLVQNLMNNKEMEFCEEGAEERSICASESTTKSSKVSFLVVIISRPKSNKAGVQTTPKIIIQKPAFFSYKDNKRVPWNYDCNVTIQGKASASKEDQGIGSHTRNGKHYDLENTRPEPVKGKAPMVEQEKEKSGELESLVNEPVREEEAKEFLKFFKHNEYSVVEQLHKQPARISVLALLLSSDVHRNALMKVLNETYVANDISVNNLDQLIGNISADNFIYFNDDEILPGGKGSTKALHITTLLGVLIDNRSALNVLPLSTLNRLPVDSSHMKECMNIVKAFDGTQRRVMGRIDIPLLIAGAVSSSLHQKLKLVTDGRLITIKAEEDIIAAVTSNMPYLEINDETTEFLFRSLKFMNATFIMEGNRMPAPKISKTTMGLLMTVGKGALPGKGLGKYLQGRVVAPMLKEKQDRFGLGFRPDAKQRKKELERMQERRMARLSGEEVKWEPMIIPHISKTFASGGVIHAKQKAPKGEDIIAMLGNVYINAISEEAIEEGTLSDIRPYEPRSVLDNWTAEEIPIVFRAYS</sequence>
<feature type="region of interest" description="Disordered" evidence="1">
    <location>
        <begin position="198"/>
        <end position="217"/>
    </location>
</feature>
<dbReference type="PANTHER" id="PTHR32108:SF5">
    <property type="entry name" value="DYNACTIN SUBUNIT 1-LIKE"/>
    <property type="match status" value="1"/>
</dbReference>
<name>A0A5B6X142_9ROSI</name>
<gene>
    <name evidence="2" type="ORF">EPI10_030594</name>
</gene>
<accession>A0A5B6X142</accession>